<proteinExistence type="predicted"/>
<dbReference type="SUPFAM" id="SSF52833">
    <property type="entry name" value="Thioredoxin-like"/>
    <property type="match status" value="1"/>
</dbReference>
<dbReference type="InterPro" id="IPR040079">
    <property type="entry name" value="Glutathione_S-Trfase"/>
</dbReference>
<dbReference type="SFLD" id="SFLDG00358">
    <property type="entry name" value="Main_(cytGST)"/>
    <property type="match status" value="1"/>
</dbReference>
<dbReference type="Gene3D" id="1.20.1050.10">
    <property type="match status" value="1"/>
</dbReference>
<evidence type="ECO:0000313" key="3">
    <source>
        <dbReference type="EMBL" id="TFW70333.1"/>
    </source>
</evidence>
<dbReference type="SUPFAM" id="SSF47616">
    <property type="entry name" value="GST C-terminal domain-like"/>
    <property type="match status" value="1"/>
</dbReference>
<evidence type="ECO:0000259" key="2">
    <source>
        <dbReference type="PROSITE" id="PS50405"/>
    </source>
</evidence>
<dbReference type="InterPro" id="IPR036249">
    <property type="entry name" value="Thioredoxin-like_sf"/>
</dbReference>
<dbReference type="AlphaFoldDB" id="A0A4Y9VNP4"/>
<dbReference type="CDD" id="cd03060">
    <property type="entry name" value="GST_N_Omega_like"/>
    <property type="match status" value="1"/>
</dbReference>
<dbReference type="InterPro" id="IPR010987">
    <property type="entry name" value="Glutathione-S-Trfase_C-like"/>
</dbReference>
<keyword evidence="3" id="KW-0808">Transferase</keyword>
<dbReference type="PROSITE" id="PS50405">
    <property type="entry name" value="GST_CTER"/>
    <property type="match status" value="1"/>
</dbReference>
<keyword evidence="4" id="KW-1185">Reference proteome</keyword>
<dbReference type="PROSITE" id="PS50404">
    <property type="entry name" value="GST_NTER"/>
    <property type="match status" value="1"/>
</dbReference>
<sequence length="204" mass="23244">MTLPILYSYRRCPYAMRARMALKYAGIAVEIREISLRDKPAHLLEVSPKGTVPVLVTAHGAVFEQSLDIMHWALQQNDPDGWLSADVAQTQQLITENDTSFKQALDRYKYAIRFPEQAMEDYRSLGEVYLAKLEQKLSQTAFLMGAKLTLADIAIFPFIRQFSAVDAAWFEYASYPKLKAWLDLMLSSVLFNSIMEKHPVYAAP</sequence>
<dbReference type="EMBL" id="PQVH01000013">
    <property type="protein sequence ID" value="TFW70333.1"/>
    <property type="molecule type" value="Genomic_DNA"/>
</dbReference>
<dbReference type="InterPro" id="IPR004045">
    <property type="entry name" value="Glutathione_S-Trfase_N"/>
</dbReference>
<protein>
    <submittedName>
        <fullName evidence="3">Glutathione S-transferase</fullName>
    </submittedName>
</protein>
<evidence type="ECO:0000259" key="1">
    <source>
        <dbReference type="PROSITE" id="PS50404"/>
    </source>
</evidence>
<dbReference type="SFLD" id="SFLDS00019">
    <property type="entry name" value="Glutathione_Transferase_(cytos"/>
    <property type="match status" value="1"/>
</dbReference>
<dbReference type="Proteomes" id="UP000297706">
    <property type="component" value="Unassembled WGS sequence"/>
</dbReference>
<dbReference type="PANTHER" id="PTHR43968:SF6">
    <property type="entry name" value="GLUTATHIONE S-TRANSFERASE OMEGA"/>
    <property type="match status" value="1"/>
</dbReference>
<organism evidence="3 4">
    <name type="scientific">Methylotenera oryzisoli</name>
    <dbReference type="NCBI Taxonomy" id="2080758"/>
    <lineage>
        <taxon>Bacteria</taxon>
        <taxon>Pseudomonadati</taxon>
        <taxon>Pseudomonadota</taxon>
        <taxon>Betaproteobacteria</taxon>
        <taxon>Nitrosomonadales</taxon>
        <taxon>Methylophilaceae</taxon>
        <taxon>Methylotenera</taxon>
    </lineage>
</organism>
<dbReference type="Gene3D" id="3.40.30.10">
    <property type="entry name" value="Glutaredoxin"/>
    <property type="match status" value="1"/>
</dbReference>
<dbReference type="RefSeq" id="WP_135278578.1">
    <property type="nucleotide sequence ID" value="NZ_PQVH01000013.1"/>
</dbReference>
<dbReference type="InterPro" id="IPR036282">
    <property type="entry name" value="Glutathione-S-Trfase_C_sf"/>
</dbReference>
<dbReference type="PANTHER" id="PTHR43968">
    <property type="match status" value="1"/>
</dbReference>
<dbReference type="InterPro" id="IPR050983">
    <property type="entry name" value="GST_Omega/HSP26"/>
</dbReference>
<comment type="caution">
    <text evidence="3">The sequence shown here is derived from an EMBL/GenBank/DDBJ whole genome shotgun (WGS) entry which is preliminary data.</text>
</comment>
<accession>A0A4Y9VNP4</accession>
<dbReference type="GO" id="GO:0005737">
    <property type="term" value="C:cytoplasm"/>
    <property type="evidence" value="ECO:0007669"/>
    <property type="project" value="TreeGrafter"/>
</dbReference>
<feature type="domain" description="GST N-terminal" evidence="1">
    <location>
        <begin position="2"/>
        <end position="81"/>
    </location>
</feature>
<dbReference type="OrthoDB" id="9813092at2"/>
<dbReference type="Pfam" id="PF13410">
    <property type="entry name" value="GST_C_2"/>
    <property type="match status" value="1"/>
</dbReference>
<reference evidence="3 4" key="1">
    <citation type="submission" date="2018-02" db="EMBL/GenBank/DDBJ databases">
        <title>A novel lanthanide dependent methylotroph, Methylotenera sp. La3113.</title>
        <authorList>
            <person name="Lv H."/>
            <person name="Tani A."/>
        </authorList>
    </citation>
    <scope>NUCLEOTIDE SEQUENCE [LARGE SCALE GENOMIC DNA]</scope>
    <source>
        <strain evidence="3 4">La3113</strain>
    </source>
</reference>
<gene>
    <name evidence="3" type="ORF">C3Y98_10705</name>
</gene>
<evidence type="ECO:0000313" key="4">
    <source>
        <dbReference type="Proteomes" id="UP000297706"/>
    </source>
</evidence>
<dbReference type="CDD" id="cd03196">
    <property type="entry name" value="GST_C_5"/>
    <property type="match status" value="1"/>
</dbReference>
<feature type="domain" description="GST C-terminal" evidence="2">
    <location>
        <begin position="83"/>
        <end position="203"/>
    </location>
</feature>
<dbReference type="GO" id="GO:0016740">
    <property type="term" value="F:transferase activity"/>
    <property type="evidence" value="ECO:0007669"/>
    <property type="project" value="UniProtKB-KW"/>
</dbReference>
<dbReference type="Pfam" id="PF13417">
    <property type="entry name" value="GST_N_3"/>
    <property type="match status" value="1"/>
</dbReference>
<name>A0A4Y9VNP4_9PROT</name>